<reference evidence="1" key="2">
    <citation type="submission" date="2023-05" db="EMBL/GenBank/DDBJ databases">
        <authorList>
            <person name="Schelkunov M.I."/>
        </authorList>
    </citation>
    <scope>NUCLEOTIDE SEQUENCE</scope>
    <source>
        <strain evidence="1">Hsosn_3</strain>
        <tissue evidence="1">Leaf</tissue>
    </source>
</reference>
<evidence type="ECO:0000313" key="1">
    <source>
        <dbReference type="EMBL" id="KAK1405537.1"/>
    </source>
</evidence>
<comment type="caution">
    <text evidence="1">The sequence shown here is derived from an EMBL/GenBank/DDBJ whole genome shotgun (WGS) entry which is preliminary data.</text>
</comment>
<gene>
    <name evidence="1" type="ORF">POM88_005142</name>
</gene>
<dbReference type="EMBL" id="JAUIZM010000001">
    <property type="protein sequence ID" value="KAK1405537.1"/>
    <property type="molecule type" value="Genomic_DNA"/>
</dbReference>
<reference evidence="1" key="1">
    <citation type="submission" date="2023-02" db="EMBL/GenBank/DDBJ databases">
        <title>Genome of toxic invasive species Heracleum sosnowskyi carries increased number of genes despite the absence of recent whole-genome duplications.</title>
        <authorList>
            <person name="Schelkunov M."/>
            <person name="Shtratnikova V."/>
            <person name="Makarenko M."/>
            <person name="Klepikova A."/>
            <person name="Omelchenko D."/>
            <person name="Novikova G."/>
            <person name="Obukhova E."/>
            <person name="Bogdanov V."/>
            <person name="Penin A."/>
            <person name="Logacheva M."/>
        </authorList>
    </citation>
    <scope>NUCLEOTIDE SEQUENCE</scope>
    <source>
        <strain evidence="1">Hsosn_3</strain>
        <tissue evidence="1">Leaf</tissue>
    </source>
</reference>
<proteinExistence type="predicted"/>
<accession>A0AAD8JN46</accession>
<protein>
    <submittedName>
        <fullName evidence="1">Uncharacterized protein</fullName>
    </submittedName>
</protein>
<dbReference type="AlphaFoldDB" id="A0AAD8JN46"/>
<name>A0AAD8JN46_9APIA</name>
<sequence length="102" mass="11127">MADLVQAPAEKMVVSGLTQAANQTKHRRRSIGCYKNLGGHDVATTYNNSGLDPEIKSGLGHFMIHSVRPTHYKANDNGITMDDVTATASFDLNLPLPQENVY</sequence>
<organism evidence="1 2">
    <name type="scientific">Heracleum sosnowskyi</name>
    <dbReference type="NCBI Taxonomy" id="360622"/>
    <lineage>
        <taxon>Eukaryota</taxon>
        <taxon>Viridiplantae</taxon>
        <taxon>Streptophyta</taxon>
        <taxon>Embryophyta</taxon>
        <taxon>Tracheophyta</taxon>
        <taxon>Spermatophyta</taxon>
        <taxon>Magnoliopsida</taxon>
        <taxon>eudicotyledons</taxon>
        <taxon>Gunneridae</taxon>
        <taxon>Pentapetalae</taxon>
        <taxon>asterids</taxon>
        <taxon>campanulids</taxon>
        <taxon>Apiales</taxon>
        <taxon>Apiaceae</taxon>
        <taxon>Apioideae</taxon>
        <taxon>apioid superclade</taxon>
        <taxon>Tordylieae</taxon>
        <taxon>Tordyliinae</taxon>
        <taxon>Heracleum</taxon>
    </lineage>
</organism>
<keyword evidence="2" id="KW-1185">Reference proteome</keyword>
<evidence type="ECO:0000313" key="2">
    <source>
        <dbReference type="Proteomes" id="UP001237642"/>
    </source>
</evidence>
<dbReference type="Proteomes" id="UP001237642">
    <property type="component" value="Unassembled WGS sequence"/>
</dbReference>